<evidence type="ECO:0000313" key="2">
    <source>
        <dbReference type="EMBL" id="ACR35280.1"/>
    </source>
</evidence>
<feature type="compositionally biased region" description="Low complexity" evidence="1">
    <location>
        <begin position="28"/>
        <end position="40"/>
    </location>
</feature>
<dbReference type="AlphaFoldDB" id="C4J280"/>
<dbReference type="EMBL" id="BT084927">
    <property type="protein sequence ID" value="ACR35280.1"/>
    <property type="molecule type" value="mRNA"/>
</dbReference>
<proteinExistence type="evidence at transcript level"/>
<protein>
    <submittedName>
        <fullName evidence="2">Uncharacterized protein</fullName>
    </submittedName>
</protein>
<dbReference type="EMBL" id="BT085355">
    <property type="protein sequence ID" value="ACR35708.1"/>
    <property type="molecule type" value="mRNA"/>
</dbReference>
<dbReference type="EMBL" id="BT086159">
    <property type="protein sequence ID" value="ACR36512.1"/>
    <property type="molecule type" value="mRNA"/>
</dbReference>
<organism evidence="2">
    <name type="scientific">Zea mays</name>
    <name type="common">Maize</name>
    <dbReference type="NCBI Taxonomy" id="4577"/>
    <lineage>
        <taxon>Eukaryota</taxon>
        <taxon>Viridiplantae</taxon>
        <taxon>Streptophyta</taxon>
        <taxon>Embryophyta</taxon>
        <taxon>Tracheophyta</taxon>
        <taxon>Spermatophyta</taxon>
        <taxon>Magnoliopsida</taxon>
        <taxon>Liliopsida</taxon>
        <taxon>Poales</taxon>
        <taxon>Poaceae</taxon>
        <taxon>PACMAD clade</taxon>
        <taxon>Panicoideae</taxon>
        <taxon>Andropogonodae</taxon>
        <taxon>Andropogoneae</taxon>
        <taxon>Tripsacinae</taxon>
        <taxon>Zea</taxon>
    </lineage>
</organism>
<reference evidence="2" key="2">
    <citation type="submission" date="2012-06" db="EMBL/GenBank/DDBJ databases">
        <authorList>
            <person name="Yu Y."/>
            <person name="Currie J."/>
            <person name="Lomeli R."/>
            <person name="Angelova A."/>
            <person name="Collura K."/>
            <person name="Wissotski M."/>
            <person name="Campos D."/>
            <person name="Kudrna D."/>
            <person name="Golser W."/>
            <person name="Ashely E."/>
            <person name="Descour A."/>
            <person name="Fernandes J."/>
            <person name="Soderlund C."/>
            <person name="Walbot V."/>
        </authorList>
    </citation>
    <scope>NUCLEOTIDE SEQUENCE</scope>
    <source>
        <strain evidence="2">B73</strain>
    </source>
</reference>
<feature type="region of interest" description="Disordered" evidence="1">
    <location>
        <begin position="23"/>
        <end position="54"/>
    </location>
</feature>
<sequence length="54" mass="6298">MLSRFFSPPLMPRRCHVPMWRSAHSRRPISSSVSSTMRRTSALRVLDGSRRRAE</sequence>
<accession>C4J280</accession>
<reference evidence="2" key="1">
    <citation type="journal article" date="2009" name="PLoS Genet.">
        <title>Sequencing, mapping, and analysis of 27,455 maize full-length cDNAs.</title>
        <authorList>
            <person name="Soderlund C."/>
            <person name="Descour A."/>
            <person name="Kudrna D."/>
            <person name="Bomhoff M."/>
            <person name="Boyd L."/>
            <person name="Currie J."/>
            <person name="Angelova A."/>
            <person name="Collura K."/>
            <person name="Wissotski M."/>
            <person name="Ashley E."/>
            <person name="Morrow D."/>
            <person name="Fernandes J."/>
            <person name="Walbot V."/>
            <person name="Yu Y."/>
        </authorList>
    </citation>
    <scope>NUCLEOTIDE SEQUENCE</scope>
    <source>
        <strain evidence="2">B73</strain>
    </source>
</reference>
<evidence type="ECO:0000256" key="1">
    <source>
        <dbReference type="SAM" id="MobiDB-lite"/>
    </source>
</evidence>
<name>C4J280_MAIZE</name>